<evidence type="ECO:0000256" key="4">
    <source>
        <dbReference type="ARBA" id="ARBA00011919"/>
    </source>
</evidence>
<keyword evidence="14" id="KW-1185">Reference proteome</keyword>
<keyword evidence="9 10" id="KW-0408">Iron</keyword>
<evidence type="ECO:0000256" key="7">
    <source>
        <dbReference type="ARBA" id="ARBA00022723"/>
    </source>
</evidence>
<keyword evidence="8 11" id="KW-0560">Oxidoreductase</keyword>
<keyword evidence="7 10" id="KW-0479">Metal-binding</keyword>
<evidence type="ECO:0000256" key="2">
    <source>
        <dbReference type="ARBA" id="ARBA00005167"/>
    </source>
</evidence>
<feature type="binding site" evidence="10">
    <location>
        <position position="32"/>
    </location>
    <ligand>
        <name>Fe cation</name>
        <dbReference type="ChEBI" id="CHEBI:24875"/>
        <label>1</label>
    </ligand>
</feature>
<keyword evidence="12" id="KW-0472">Membrane</keyword>
<dbReference type="SUPFAM" id="SSF109604">
    <property type="entry name" value="HD-domain/PDEase-like"/>
    <property type="match status" value="1"/>
</dbReference>
<comment type="pathway">
    <text evidence="2 11">Polyol metabolism; myo-inositol degradation into D-glucuronate; D-glucuronate from myo-inositol: step 1/1.</text>
</comment>
<dbReference type="GO" id="GO:0050113">
    <property type="term" value="F:inositol oxygenase activity"/>
    <property type="evidence" value="ECO:0007669"/>
    <property type="project" value="UniProtKB-UniRule"/>
</dbReference>
<dbReference type="GO" id="GO:0005506">
    <property type="term" value="F:iron ion binding"/>
    <property type="evidence" value="ECO:0007669"/>
    <property type="project" value="InterPro"/>
</dbReference>
<keyword evidence="12" id="KW-0812">Transmembrane</keyword>
<evidence type="ECO:0000256" key="8">
    <source>
        <dbReference type="ARBA" id="ARBA00023002"/>
    </source>
</evidence>
<dbReference type="GO" id="GO:0019310">
    <property type="term" value="P:inositol catabolic process"/>
    <property type="evidence" value="ECO:0007669"/>
    <property type="project" value="UniProtKB-UniRule"/>
</dbReference>
<sequence length="117" mass="14203">MYTLHKECAYTHLMNEEDVENLKWLKIFNKYDLYSKSKVLIDVEKVKPYYLSLIQKYFPAKLREKERVQCLLRRKDQSQFPITALVRWRRSPSLLFRYSFLILFSLPFPILNSNAFS</sequence>
<dbReference type="AlphaFoldDB" id="A0AAN9MTT7"/>
<reference evidence="13 14" key="1">
    <citation type="submission" date="2024-01" db="EMBL/GenBank/DDBJ databases">
        <title>The genomes of 5 underutilized Papilionoideae crops provide insights into root nodulation and disease resistanc.</title>
        <authorList>
            <person name="Jiang F."/>
        </authorList>
    </citation>
    <scope>NUCLEOTIDE SEQUENCE [LARGE SCALE GENOMIC DNA]</scope>
    <source>
        <strain evidence="13">LVBAO_FW01</strain>
        <tissue evidence="13">Leaves</tissue>
    </source>
</reference>
<gene>
    <name evidence="13" type="ORF">VNO77_00362</name>
</gene>
<evidence type="ECO:0000256" key="6">
    <source>
        <dbReference type="ARBA" id="ARBA00022644"/>
    </source>
</evidence>
<evidence type="ECO:0000313" key="14">
    <source>
        <dbReference type="Proteomes" id="UP001367508"/>
    </source>
</evidence>
<evidence type="ECO:0000313" key="13">
    <source>
        <dbReference type="EMBL" id="KAK7358434.1"/>
    </source>
</evidence>
<dbReference type="InterPro" id="IPR007828">
    <property type="entry name" value="Inositol_oxygenase"/>
</dbReference>
<dbReference type="Proteomes" id="UP001367508">
    <property type="component" value="Unassembled WGS sequence"/>
</dbReference>
<keyword evidence="6" id="KW-0060">Ascorbate biosynthesis</keyword>
<dbReference type="EMBL" id="JAYMYQ010000001">
    <property type="protein sequence ID" value="KAK7358434.1"/>
    <property type="molecule type" value="Genomic_DNA"/>
</dbReference>
<dbReference type="PANTHER" id="PTHR12588:SF12">
    <property type="entry name" value="INOSITOL OXYGENASE 1"/>
    <property type="match status" value="1"/>
</dbReference>
<proteinExistence type="inferred from homology"/>
<keyword evidence="12" id="KW-1133">Transmembrane helix</keyword>
<protein>
    <recommendedName>
        <fullName evidence="4 11">Inositol oxygenase</fullName>
        <ecNumber evidence="4 11">1.13.99.1</ecNumber>
    </recommendedName>
    <alternativeName>
        <fullName evidence="11">Myo-inositol oxygenase</fullName>
    </alternativeName>
</protein>
<dbReference type="Pfam" id="PF05153">
    <property type="entry name" value="MIOX"/>
    <property type="match status" value="1"/>
</dbReference>
<comment type="cofactor">
    <cofactor evidence="10 11">
        <name>Fe cation</name>
        <dbReference type="ChEBI" id="CHEBI:24875"/>
    </cofactor>
    <text evidence="10 11">Binds 2 iron ions per subunit.</text>
</comment>
<dbReference type="PANTHER" id="PTHR12588">
    <property type="entry name" value="MYOINOSITOL OXYGENASE"/>
    <property type="match status" value="1"/>
</dbReference>
<dbReference type="EC" id="1.13.99.1" evidence="4 11"/>
<comment type="caution">
    <text evidence="13">The sequence shown here is derived from an EMBL/GenBank/DDBJ whole genome shotgun (WGS) entry which is preliminary data.</text>
</comment>
<evidence type="ECO:0000256" key="3">
    <source>
        <dbReference type="ARBA" id="ARBA00005286"/>
    </source>
</evidence>
<evidence type="ECO:0000256" key="5">
    <source>
        <dbReference type="ARBA" id="ARBA00022490"/>
    </source>
</evidence>
<feature type="transmembrane region" description="Helical" evidence="12">
    <location>
        <begin position="94"/>
        <end position="111"/>
    </location>
</feature>
<dbReference type="GO" id="GO:0019853">
    <property type="term" value="P:L-ascorbic acid biosynthetic process"/>
    <property type="evidence" value="ECO:0007669"/>
    <property type="project" value="UniProtKB-KW"/>
</dbReference>
<evidence type="ECO:0000256" key="10">
    <source>
        <dbReference type="PIRSR" id="PIRSR607828-2"/>
    </source>
</evidence>
<organism evidence="13 14">
    <name type="scientific">Canavalia gladiata</name>
    <name type="common">Sword bean</name>
    <name type="synonym">Dolichos gladiatus</name>
    <dbReference type="NCBI Taxonomy" id="3824"/>
    <lineage>
        <taxon>Eukaryota</taxon>
        <taxon>Viridiplantae</taxon>
        <taxon>Streptophyta</taxon>
        <taxon>Embryophyta</taxon>
        <taxon>Tracheophyta</taxon>
        <taxon>Spermatophyta</taxon>
        <taxon>Magnoliopsida</taxon>
        <taxon>eudicotyledons</taxon>
        <taxon>Gunneridae</taxon>
        <taxon>Pentapetalae</taxon>
        <taxon>rosids</taxon>
        <taxon>fabids</taxon>
        <taxon>Fabales</taxon>
        <taxon>Fabaceae</taxon>
        <taxon>Papilionoideae</taxon>
        <taxon>50 kb inversion clade</taxon>
        <taxon>NPAAA clade</taxon>
        <taxon>indigoferoid/millettioid clade</taxon>
        <taxon>Phaseoleae</taxon>
        <taxon>Canavalia</taxon>
    </lineage>
</organism>
<comment type="catalytic activity">
    <reaction evidence="11">
        <text>myo-inositol + O2 = D-glucuronate + H2O + H(+)</text>
        <dbReference type="Rhea" id="RHEA:23696"/>
        <dbReference type="ChEBI" id="CHEBI:15377"/>
        <dbReference type="ChEBI" id="CHEBI:15378"/>
        <dbReference type="ChEBI" id="CHEBI:15379"/>
        <dbReference type="ChEBI" id="CHEBI:17268"/>
        <dbReference type="ChEBI" id="CHEBI:58720"/>
        <dbReference type="EC" id="1.13.99.1"/>
    </reaction>
</comment>
<name>A0AAN9MTT7_CANGL</name>
<comment type="similarity">
    <text evidence="3 11">Belongs to the myo-inositol oxygenase family.</text>
</comment>
<comment type="subcellular location">
    <subcellularLocation>
        <location evidence="1 11">Cytoplasm</location>
    </subcellularLocation>
</comment>
<accession>A0AAN9MTT7</accession>
<keyword evidence="5 11" id="KW-0963">Cytoplasm</keyword>
<evidence type="ECO:0000256" key="11">
    <source>
        <dbReference type="RuleBase" id="RU367039"/>
    </source>
</evidence>
<dbReference type="GO" id="GO:0005737">
    <property type="term" value="C:cytoplasm"/>
    <property type="evidence" value="ECO:0007669"/>
    <property type="project" value="UniProtKB-SubCell"/>
</dbReference>
<evidence type="ECO:0000256" key="9">
    <source>
        <dbReference type="ARBA" id="ARBA00023004"/>
    </source>
</evidence>
<evidence type="ECO:0000256" key="1">
    <source>
        <dbReference type="ARBA" id="ARBA00004496"/>
    </source>
</evidence>
<evidence type="ECO:0000256" key="12">
    <source>
        <dbReference type="SAM" id="Phobius"/>
    </source>
</evidence>